<evidence type="ECO:0000256" key="3">
    <source>
        <dbReference type="ARBA" id="ARBA00022801"/>
    </source>
</evidence>
<dbReference type="InterPro" id="IPR002716">
    <property type="entry name" value="PIN_dom"/>
</dbReference>
<dbReference type="Gene3D" id="3.40.50.1010">
    <property type="entry name" value="5'-nuclease"/>
    <property type="match status" value="1"/>
</dbReference>
<evidence type="ECO:0000256" key="2">
    <source>
        <dbReference type="ARBA" id="ARBA00022723"/>
    </source>
</evidence>
<evidence type="ECO:0000313" key="6">
    <source>
        <dbReference type="EMBL" id="KUL48944.1"/>
    </source>
</evidence>
<gene>
    <name evidence="6" type="ORF">ADL28_27555</name>
</gene>
<dbReference type="GO" id="GO:0046872">
    <property type="term" value="F:metal ion binding"/>
    <property type="evidence" value="ECO:0007669"/>
    <property type="project" value="UniProtKB-KW"/>
</dbReference>
<keyword evidence="3" id="KW-0378">Hydrolase</keyword>
<keyword evidence="1" id="KW-0540">Nuclease</keyword>
<dbReference type="AlphaFoldDB" id="A0A0X3VW79"/>
<reference evidence="7" key="1">
    <citation type="submission" date="2015-10" db="EMBL/GenBank/DDBJ databases">
        <authorList>
            <person name="Ju K.-S."/>
            <person name="Doroghazi J.R."/>
            <person name="Metcalf W.W."/>
        </authorList>
    </citation>
    <scope>NUCLEOTIDE SEQUENCE [LARGE SCALE GENOMIC DNA]</scope>
    <source>
        <strain evidence="7">NRRL F-8817</strain>
    </source>
</reference>
<evidence type="ECO:0000259" key="5">
    <source>
        <dbReference type="Pfam" id="PF01850"/>
    </source>
</evidence>
<organism evidence="6 7">
    <name type="scientific">Streptomyces violaceusniger</name>
    <dbReference type="NCBI Taxonomy" id="68280"/>
    <lineage>
        <taxon>Bacteria</taxon>
        <taxon>Bacillati</taxon>
        <taxon>Actinomycetota</taxon>
        <taxon>Actinomycetes</taxon>
        <taxon>Kitasatosporales</taxon>
        <taxon>Streptomycetaceae</taxon>
        <taxon>Streptomyces</taxon>
        <taxon>Streptomyces violaceusniger group</taxon>
    </lineage>
</organism>
<dbReference type="Proteomes" id="UP000053413">
    <property type="component" value="Unassembled WGS sequence"/>
</dbReference>
<evidence type="ECO:0000256" key="4">
    <source>
        <dbReference type="ARBA" id="ARBA00022842"/>
    </source>
</evidence>
<proteinExistence type="predicted"/>
<accession>A0A0X3VW79</accession>
<dbReference type="OrthoDB" id="32665at2"/>
<comment type="caution">
    <text evidence="6">The sequence shown here is derived from an EMBL/GenBank/DDBJ whole genome shotgun (WGS) entry which is preliminary data.</text>
</comment>
<keyword evidence="2" id="KW-0479">Metal-binding</keyword>
<dbReference type="InterPro" id="IPR029060">
    <property type="entry name" value="PIN-like_dom_sf"/>
</dbReference>
<feature type="domain" description="PIN" evidence="5">
    <location>
        <begin position="3"/>
        <end position="103"/>
    </location>
</feature>
<evidence type="ECO:0000313" key="7">
    <source>
        <dbReference type="Proteomes" id="UP000053413"/>
    </source>
</evidence>
<evidence type="ECO:0000256" key="1">
    <source>
        <dbReference type="ARBA" id="ARBA00022722"/>
    </source>
</evidence>
<dbReference type="GO" id="GO:0004518">
    <property type="term" value="F:nuclease activity"/>
    <property type="evidence" value="ECO:0007669"/>
    <property type="project" value="UniProtKB-KW"/>
</dbReference>
<keyword evidence="4" id="KW-0460">Magnesium</keyword>
<dbReference type="Pfam" id="PF01850">
    <property type="entry name" value="PIN"/>
    <property type="match status" value="1"/>
</dbReference>
<protein>
    <recommendedName>
        <fullName evidence="5">PIN domain-containing protein</fullName>
    </recommendedName>
</protein>
<name>A0A0X3VW79_STRVO</name>
<dbReference type="GO" id="GO:0016787">
    <property type="term" value="F:hydrolase activity"/>
    <property type="evidence" value="ECO:0007669"/>
    <property type="project" value="UniProtKB-KW"/>
</dbReference>
<dbReference type="EMBL" id="LLZJ01000370">
    <property type="protein sequence ID" value="KUL48944.1"/>
    <property type="molecule type" value="Genomic_DNA"/>
</dbReference>
<sequence length="138" mass="14828">MLIVDSGPIVAVLNRNDPDHKRCAELLESHDGELLITPYVLTEACYLLAKYVGPDAEINLIEAVAAEDLVQAPTARDDLSRIAELMQQYRGFPLGVADASVCADFRICPHGHAASAVQLGKQCTLGPHLSINRGISHG</sequence>
<dbReference type="SUPFAM" id="SSF88723">
    <property type="entry name" value="PIN domain-like"/>
    <property type="match status" value="1"/>
</dbReference>